<dbReference type="CDD" id="cd00085">
    <property type="entry name" value="HNHc"/>
    <property type="match status" value="1"/>
</dbReference>
<proteinExistence type="predicted"/>
<evidence type="ECO:0000313" key="1">
    <source>
        <dbReference type="EMBL" id="GBH29576.1"/>
    </source>
</evidence>
<organism evidence="1 2">
    <name type="scientific">Sphingobium xenophagum</name>
    <dbReference type="NCBI Taxonomy" id="121428"/>
    <lineage>
        <taxon>Bacteria</taxon>
        <taxon>Pseudomonadati</taxon>
        <taxon>Pseudomonadota</taxon>
        <taxon>Alphaproteobacteria</taxon>
        <taxon>Sphingomonadales</taxon>
        <taxon>Sphingomonadaceae</taxon>
        <taxon>Sphingobium</taxon>
    </lineage>
</organism>
<accession>A0A401IZ17</accession>
<dbReference type="Proteomes" id="UP000290975">
    <property type="component" value="Unassembled WGS sequence"/>
</dbReference>
<sequence>MIAVKRSAAVPASLVAQQSLDQTQQARDYYKGWLAGKPAFVEFTRYKDYDVQQALRKDFSWKCAYCEKQLEKGSFEVEHYRPKGGVAGCDHPGYWWLALTWTNLLPTCAACNKGLHQHIVTVTTTFAEVEAMQSTKPTQLHGKATQFPVGAARLVAEVDDHELEQPLLIDPTRTDPEPHLRWRHDGFLSVVEAADGPGGPSVLGAETIRCVALNRLDLAENRTQILDRLRTQRIQIMEALEKDAVPGADAADIARAVEFARVRIEDMKASGLPNQPFAGMVRAYVQALTAELDQWVADSVF</sequence>
<reference evidence="1 2" key="1">
    <citation type="submission" date="2014-12" db="EMBL/GenBank/DDBJ databases">
        <title>Whole genome sequencing of Sphingobium xenophagum OW59.</title>
        <authorList>
            <person name="Ohta Y."/>
            <person name="Nishi S."/>
            <person name="Hatada Y."/>
        </authorList>
    </citation>
    <scope>NUCLEOTIDE SEQUENCE [LARGE SCALE GENOMIC DNA]</scope>
    <source>
        <strain evidence="1 2">OW59</strain>
    </source>
</reference>
<keyword evidence="2" id="KW-1185">Reference proteome</keyword>
<evidence type="ECO:0000313" key="2">
    <source>
        <dbReference type="Proteomes" id="UP000290975"/>
    </source>
</evidence>
<name>A0A401IZ17_SPHXE</name>
<evidence type="ECO:0008006" key="3">
    <source>
        <dbReference type="Google" id="ProtNLM"/>
    </source>
</evidence>
<dbReference type="InterPro" id="IPR003615">
    <property type="entry name" value="HNH_nuc"/>
</dbReference>
<comment type="caution">
    <text evidence="1">The sequence shown here is derived from an EMBL/GenBank/DDBJ whole genome shotgun (WGS) entry which is preliminary data.</text>
</comment>
<gene>
    <name evidence="1" type="ORF">MBESOW_P0830</name>
</gene>
<protein>
    <recommendedName>
        <fullName evidence="3">HNH nuclease domain-containing protein</fullName>
    </recommendedName>
</protein>
<dbReference type="RefSeq" id="WP_130752029.1">
    <property type="nucleotide sequence ID" value="NZ_BBQY01000001.1"/>
</dbReference>
<dbReference type="EMBL" id="BBQY01000001">
    <property type="protein sequence ID" value="GBH29576.1"/>
    <property type="molecule type" value="Genomic_DNA"/>
</dbReference>
<dbReference type="AlphaFoldDB" id="A0A401IZ17"/>
<dbReference type="Gene3D" id="1.10.30.50">
    <property type="match status" value="1"/>
</dbReference>